<dbReference type="Proteomes" id="UP000887572">
    <property type="component" value="Unplaced"/>
</dbReference>
<feature type="compositionally biased region" description="Polar residues" evidence="12">
    <location>
        <begin position="178"/>
        <end position="192"/>
    </location>
</feature>
<dbReference type="PROSITE" id="PS51030">
    <property type="entry name" value="NUCLEAR_REC_DBD_2"/>
    <property type="match status" value="1"/>
</dbReference>
<dbReference type="Gene3D" id="1.10.565.10">
    <property type="entry name" value="Retinoid X Receptor"/>
    <property type="match status" value="1"/>
</dbReference>
<evidence type="ECO:0000256" key="10">
    <source>
        <dbReference type="ARBA" id="ARBA00023242"/>
    </source>
</evidence>
<keyword evidence="8 11" id="KW-0804">Transcription</keyword>
<sequence length="580" mass="66076">MYYCPPVFKTRMPVPAFSSKSPAHNRGLFENILVGREYKDLKIFSLTMSVKIECELLETDQQQQRFLQDELLLMGEDGNSAELLKPIAFCNGMSQQRQITEVHLQQQTLSATIVQSQRRDRVLHLGINLARKKHGMHGMPCSSTASSLLTSTPLTALVELDGAGISSGELHLHRPEGSDSSAGSNGTGSKAQPRQRRKVPEGELCAVCSDRATGYHYGVASCNGCKTFFRRTIVSEHSFVCQYNGNCDVTKNVRCACRHCRFAKCISVGMDARAIQNDRDRIGPTKRVRLSSGPDGKRSSMDEDQLSMSSLSPLTRFQDDKLVEHIMTIEDLCNVLRNCVLEEGKGVHETLAQPSLLYQARNMPKDVNTMYRELYPASMNDIQMWNIRELRLCLEWAKTFEEFQKMSLADQFTLVRHFAFTFNILNRVYYSLDYGPDKIVFQNGAYILRQPQESVKIPGCRPIYHRQMDEIMLPLRKLDISMKEFACFKTCLFFNPDVCDLSPDVRPEIGQERTKYLSALFHMIVERHGAAFGIQKYGNLLMMTPSIQNIIDQNDENMQVMEVFGHFWRINGFVKELCMK</sequence>
<feature type="domain" description="Nuclear receptor" evidence="13">
    <location>
        <begin position="202"/>
        <end position="277"/>
    </location>
</feature>
<evidence type="ECO:0000256" key="11">
    <source>
        <dbReference type="RuleBase" id="RU004334"/>
    </source>
</evidence>
<evidence type="ECO:0000256" key="5">
    <source>
        <dbReference type="ARBA" id="ARBA00022833"/>
    </source>
</evidence>
<evidence type="ECO:0000256" key="9">
    <source>
        <dbReference type="ARBA" id="ARBA00023170"/>
    </source>
</evidence>
<dbReference type="InterPro" id="IPR001723">
    <property type="entry name" value="Nuclear_hrmn_rcpt"/>
</dbReference>
<dbReference type="CDD" id="cd06960">
    <property type="entry name" value="NR_DBD_HNF4A"/>
    <property type="match status" value="1"/>
</dbReference>
<evidence type="ECO:0000313" key="16">
    <source>
        <dbReference type="WBParaSite" id="Gr19_v10_g11730.t3"/>
    </source>
</evidence>
<evidence type="ECO:0000256" key="6">
    <source>
        <dbReference type="ARBA" id="ARBA00023015"/>
    </source>
</evidence>
<dbReference type="InterPro" id="IPR000536">
    <property type="entry name" value="Nucl_hrmn_rcpt_lig-bd"/>
</dbReference>
<dbReference type="SUPFAM" id="SSF57716">
    <property type="entry name" value="Glucocorticoid receptor-like (DNA-binding domain)"/>
    <property type="match status" value="1"/>
</dbReference>
<dbReference type="PRINTS" id="PR00398">
    <property type="entry name" value="STRDHORMONER"/>
</dbReference>
<keyword evidence="9 11" id="KW-0675">Receptor</keyword>
<dbReference type="SMART" id="SM00430">
    <property type="entry name" value="HOLI"/>
    <property type="match status" value="1"/>
</dbReference>
<dbReference type="FunFam" id="3.30.50.10:FF:000030">
    <property type="entry name" value="Nuclear Hormone Receptor family"/>
    <property type="match status" value="1"/>
</dbReference>
<comment type="subcellular location">
    <subcellularLocation>
        <location evidence="1 11">Nucleus</location>
    </subcellularLocation>
</comment>
<dbReference type="Pfam" id="PF00104">
    <property type="entry name" value="Hormone_recep"/>
    <property type="match status" value="1"/>
</dbReference>
<evidence type="ECO:0000256" key="1">
    <source>
        <dbReference type="ARBA" id="ARBA00004123"/>
    </source>
</evidence>
<accession>A0A914GVJ1</accession>
<evidence type="ECO:0000256" key="8">
    <source>
        <dbReference type="ARBA" id="ARBA00023163"/>
    </source>
</evidence>
<dbReference type="PROSITE" id="PS00031">
    <property type="entry name" value="NUCLEAR_REC_DBD_1"/>
    <property type="match status" value="1"/>
</dbReference>
<dbReference type="PROSITE" id="PS51843">
    <property type="entry name" value="NR_LBD"/>
    <property type="match status" value="1"/>
</dbReference>
<feature type="region of interest" description="Disordered" evidence="12">
    <location>
        <begin position="168"/>
        <end position="197"/>
    </location>
</feature>
<keyword evidence="7 11" id="KW-0238">DNA-binding</keyword>
<dbReference type="InterPro" id="IPR035500">
    <property type="entry name" value="NHR-like_dom_sf"/>
</dbReference>
<evidence type="ECO:0000256" key="7">
    <source>
        <dbReference type="ARBA" id="ARBA00023125"/>
    </source>
</evidence>
<dbReference type="Pfam" id="PF00105">
    <property type="entry name" value="zf-C4"/>
    <property type="match status" value="1"/>
</dbReference>
<evidence type="ECO:0000256" key="2">
    <source>
        <dbReference type="ARBA" id="ARBA00005993"/>
    </source>
</evidence>
<dbReference type="InterPro" id="IPR013088">
    <property type="entry name" value="Znf_NHR/GATA"/>
</dbReference>
<dbReference type="PANTHER" id="PTHR24083">
    <property type="entry name" value="NUCLEAR HORMONE RECEPTOR"/>
    <property type="match status" value="1"/>
</dbReference>
<evidence type="ECO:0000313" key="15">
    <source>
        <dbReference type="Proteomes" id="UP000887572"/>
    </source>
</evidence>
<dbReference type="CDD" id="cd06157">
    <property type="entry name" value="NR_LBD"/>
    <property type="match status" value="1"/>
</dbReference>
<dbReference type="Gene3D" id="3.30.50.10">
    <property type="entry name" value="Erythroid Transcription Factor GATA-1, subunit A"/>
    <property type="match status" value="1"/>
</dbReference>
<dbReference type="SUPFAM" id="SSF48508">
    <property type="entry name" value="Nuclear receptor ligand-binding domain"/>
    <property type="match status" value="1"/>
</dbReference>
<keyword evidence="6 11" id="KW-0805">Transcription regulation</keyword>
<evidence type="ECO:0000256" key="4">
    <source>
        <dbReference type="ARBA" id="ARBA00022771"/>
    </source>
</evidence>
<feature type="region of interest" description="Disordered" evidence="12">
    <location>
        <begin position="277"/>
        <end position="307"/>
    </location>
</feature>
<keyword evidence="4 11" id="KW-0863">Zinc-finger</keyword>
<feature type="domain" description="NR LBD" evidence="14">
    <location>
        <begin position="318"/>
        <end position="580"/>
    </location>
</feature>
<dbReference type="PRINTS" id="PR00047">
    <property type="entry name" value="STROIDFINGER"/>
</dbReference>
<dbReference type="GO" id="GO:0008270">
    <property type="term" value="F:zinc ion binding"/>
    <property type="evidence" value="ECO:0007669"/>
    <property type="project" value="UniProtKB-KW"/>
</dbReference>
<comment type="similarity">
    <text evidence="2 11">Belongs to the nuclear hormone receptor family.</text>
</comment>
<evidence type="ECO:0000259" key="13">
    <source>
        <dbReference type="PROSITE" id="PS51030"/>
    </source>
</evidence>
<dbReference type="InterPro" id="IPR049636">
    <property type="entry name" value="HNF4-like_DBD"/>
</dbReference>
<keyword evidence="15" id="KW-1185">Reference proteome</keyword>
<dbReference type="GO" id="GO:0000978">
    <property type="term" value="F:RNA polymerase II cis-regulatory region sequence-specific DNA binding"/>
    <property type="evidence" value="ECO:0007669"/>
    <property type="project" value="InterPro"/>
</dbReference>
<proteinExistence type="inferred from homology"/>
<dbReference type="AlphaFoldDB" id="A0A914GVJ1"/>
<dbReference type="GO" id="GO:0003700">
    <property type="term" value="F:DNA-binding transcription factor activity"/>
    <property type="evidence" value="ECO:0007669"/>
    <property type="project" value="InterPro"/>
</dbReference>
<protein>
    <submittedName>
        <fullName evidence="16">Uncharacterized protein</fullName>
    </submittedName>
</protein>
<evidence type="ECO:0000256" key="3">
    <source>
        <dbReference type="ARBA" id="ARBA00022723"/>
    </source>
</evidence>
<keyword evidence="3 11" id="KW-0479">Metal-binding</keyword>
<dbReference type="InterPro" id="IPR001628">
    <property type="entry name" value="Znf_hrmn_rcpt"/>
</dbReference>
<name>A0A914GVJ1_GLORO</name>
<keyword evidence="10 11" id="KW-0539">Nucleus</keyword>
<evidence type="ECO:0000256" key="12">
    <source>
        <dbReference type="SAM" id="MobiDB-lite"/>
    </source>
</evidence>
<dbReference type="WBParaSite" id="Gr19_v10_g11730.t3">
    <property type="protein sequence ID" value="Gr19_v10_g11730.t3"/>
    <property type="gene ID" value="Gr19_v10_g11730"/>
</dbReference>
<dbReference type="SMART" id="SM00399">
    <property type="entry name" value="ZnF_C4"/>
    <property type="match status" value="1"/>
</dbReference>
<reference evidence="16" key="1">
    <citation type="submission" date="2022-11" db="UniProtKB">
        <authorList>
            <consortium name="WormBaseParasite"/>
        </authorList>
    </citation>
    <scope>IDENTIFICATION</scope>
</reference>
<keyword evidence="5 11" id="KW-0862">Zinc</keyword>
<dbReference type="GO" id="GO:0005634">
    <property type="term" value="C:nucleus"/>
    <property type="evidence" value="ECO:0007669"/>
    <property type="project" value="UniProtKB-SubCell"/>
</dbReference>
<dbReference type="InterPro" id="IPR050274">
    <property type="entry name" value="Nuclear_hormone_rcpt_NR2"/>
</dbReference>
<organism evidence="15 16">
    <name type="scientific">Globodera rostochiensis</name>
    <name type="common">Golden nematode worm</name>
    <name type="synonym">Heterodera rostochiensis</name>
    <dbReference type="NCBI Taxonomy" id="31243"/>
    <lineage>
        <taxon>Eukaryota</taxon>
        <taxon>Metazoa</taxon>
        <taxon>Ecdysozoa</taxon>
        <taxon>Nematoda</taxon>
        <taxon>Chromadorea</taxon>
        <taxon>Rhabditida</taxon>
        <taxon>Tylenchina</taxon>
        <taxon>Tylenchomorpha</taxon>
        <taxon>Tylenchoidea</taxon>
        <taxon>Heteroderidae</taxon>
        <taxon>Heteroderinae</taxon>
        <taxon>Globodera</taxon>
    </lineage>
</organism>
<evidence type="ECO:0000259" key="14">
    <source>
        <dbReference type="PROSITE" id="PS51843"/>
    </source>
</evidence>